<dbReference type="RefSeq" id="WP_134386846.1">
    <property type="nucleotide sequence ID" value="NZ_BMWW01000008.1"/>
</dbReference>
<keyword evidence="1" id="KW-0812">Transmembrane</keyword>
<feature type="transmembrane region" description="Helical" evidence="1">
    <location>
        <begin position="44"/>
        <end position="64"/>
    </location>
</feature>
<protein>
    <submittedName>
        <fullName evidence="3">DUF2905 domain-containing protein</fullName>
    </submittedName>
</protein>
<dbReference type="EMBL" id="BMWW01000008">
    <property type="protein sequence ID" value="GGZ02575.1"/>
    <property type="molecule type" value="Genomic_DNA"/>
</dbReference>
<organism evidence="2 5">
    <name type="scientific">Pseudoduganella plicata</name>
    <dbReference type="NCBI Taxonomy" id="321984"/>
    <lineage>
        <taxon>Bacteria</taxon>
        <taxon>Pseudomonadati</taxon>
        <taxon>Pseudomonadota</taxon>
        <taxon>Betaproteobacteria</taxon>
        <taxon>Burkholderiales</taxon>
        <taxon>Oxalobacteraceae</taxon>
        <taxon>Telluria group</taxon>
        <taxon>Pseudoduganella</taxon>
    </lineage>
</organism>
<dbReference type="InterPro" id="IPR021320">
    <property type="entry name" value="DUF2905"/>
</dbReference>
<dbReference type="Pfam" id="PF11146">
    <property type="entry name" value="DUF2905"/>
    <property type="match status" value="1"/>
</dbReference>
<dbReference type="Proteomes" id="UP000619512">
    <property type="component" value="Unassembled WGS sequence"/>
</dbReference>
<gene>
    <name evidence="3" type="ORF">E1742_19600</name>
    <name evidence="2" type="ORF">GCM10007388_40250</name>
</gene>
<evidence type="ECO:0000256" key="1">
    <source>
        <dbReference type="SAM" id="Phobius"/>
    </source>
</evidence>
<dbReference type="OrthoDB" id="9811610at2"/>
<dbReference type="Proteomes" id="UP000294359">
    <property type="component" value="Chromosome"/>
</dbReference>
<reference evidence="2" key="3">
    <citation type="submission" date="2022-12" db="EMBL/GenBank/DDBJ databases">
        <authorList>
            <person name="Sun Q."/>
            <person name="Kim S."/>
        </authorList>
    </citation>
    <scope>NUCLEOTIDE SEQUENCE</scope>
    <source>
        <strain evidence="2">KCTC 12344</strain>
    </source>
</reference>
<accession>A0A4P7BIT5</accession>
<proteinExistence type="predicted"/>
<evidence type="ECO:0000313" key="4">
    <source>
        <dbReference type="Proteomes" id="UP000294359"/>
    </source>
</evidence>
<dbReference type="EMBL" id="CP038026">
    <property type="protein sequence ID" value="QBQ38142.1"/>
    <property type="molecule type" value="Genomic_DNA"/>
</dbReference>
<name>A0A4P7BIT5_9BURK</name>
<reference evidence="3 4" key="2">
    <citation type="submission" date="2019-03" db="EMBL/GenBank/DDBJ databases">
        <title>Draft Genome Sequences of Six Type Strains of the Genus Massilia.</title>
        <authorList>
            <person name="Miess H."/>
            <person name="Frediansyhah A."/>
            <person name="Gross H."/>
        </authorList>
    </citation>
    <scope>NUCLEOTIDE SEQUENCE [LARGE SCALE GENOMIC DNA]</scope>
    <source>
        <strain evidence="3 4">DSM 17505</strain>
    </source>
</reference>
<evidence type="ECO:0000313" key="3">
    <source>
        <dbReference type="EMBL" id="QBQ38142.1"/>
    </source>
</evidence>
<keyword evidence="1" id="KW-0472">Membrane</keyword>
<dbReference type="AlphaFoldDB" id="A0A4P7BIT5"/>
<evidence type="ECO:0000313" key="2">
    <source>
        <dbReference type="EMBL" id="GGZ02575.1"/>
    </source>
</evidence>
<sequence length="66" mass="7341">MQRILIVVGLALVAIGLAWPWLGKLPLGRLPGDIHIVREGGSFHFPIVTCLVISVLVSLLIWLFRR</sequence>
<dbReference type="PANTHER" id="PTHR36443">
    <property type="entry name" value="BSR5223 PROTEIN"/>
    <property type="match status" value="1"/>
</dbReference>
<keyword evidence="4" id="KW-1185">Reference proteome</keyword>
<evidence type="ECO:0000313" key="5">
    <source>
        <dbReference type="Proteomes" id="UP000619512"/>
    </source>
</evidence>
<reference evidence="2" key="1">
    <citation type="journal article" date="2014" name="Int. J. Syst. Evol. Microbiol.">
        <title>Complete genome sequence of Corynebacterium casei LMG S-19264T (=DSM 44701T), isolated from a smear-ripened cheese.</title>
        <authorList>
            <consortium name="US DOE Joint Genome Institute (JGI-PGF)"/>
            <person name="Walter F."/>
            <person name="Albersmeier A."/>
            <person name="Kalinowski J."/>
            <person name="Ruckert C."/>
        </authorList>
    </citation>
    <scope>NUCLEOTIDE SEQUENCE</scope>
    <source>
        <strain evidence="2">KCTC 12344</strain>
    </source>
</reference>
<dbReference type="PANTHER" id="PTHR36443:SF1">
    <property type="entry name" value="BSR5223 PROTEIN"/>
    <property type="match status" value="1"/>
</dbReference>
<keyword evidence="1" id="KW-1133">Transmembrane helix</keyword>